<name>A0ABV9C596_9GAMM</name>
<dbReference type="InterPro" id="IPR006311">
    <property type="entry name" value="TAT_signal"/>
</dbReference>
<accession>A0ABV9C596</accession>
<comment type="caution">
    <text evidence="1">The sequence shown here is derived from an EMBL/GenBank/DDBJ whole genome shotgun (WGS) entry which is preliminary data.</text>
</comment>
<gene>
    <name evidence="1" type="ORF">ACFO5W_13690</name>
</gene>
<dbReference type="PROSITE" id="PS51318">
    <property type="entry name" value="TAT"/>
    <property type="match status" value="1"/>
</dbReference>
<dbReference type="SUPFAM" id="SSF51556">
    <property type="entry name" value="Metallo-dependent hydrolases"/>
    <property type="match status" value="1"/>
</dbReference>
<keyword evidence="2" id="KW-1185">Reference proteome</keyword>
<evidence type="ECO:0000313" key="1">
    <source>
        <dbReference type="EMBL" id="MFC4527689.1"/>
    </source>
</evidence>
<dbReference type="RefSeq" id="WP_266150369.1">
    <property type="nucleotide sequence ID" value="NZ_CP064028.1"/>
</dbReference>
<organism evidence="1 2">
    <name type="scientific">Dyella halodurans</name>
    <dbReference type="NCBI Taxonomy" id="1920171"/>
    <lineage>
        <taxon>Bacteria</taxon>
        <taxon>Pseudomonadati</taxon>
        <taxon>Pseudomonadota</taxon>
        <taxon>Gammaproteobacteria</taxon>
        <taxon>Lysobacterales</taxon>
        <taxon>Rhodanobacteraceae</taxon>
        <taxon>Dyella</taxon>
    </lineage>
</organism>
<reference evidence="2" key="1">
    <citation type="journal article" date="2019" name="Int. J. Syst. Evol. Microbiol.">
        <title>The Global Catalogue of Microorganisms (GCM) 10K type strain sequencing project: providing services to taxonomists for standard genome sequencing and annotation.</title>
        <authorList>
            <consortium name="The Broad Institute Genomics Platform"/>
            <consortium name="The Broad Institute Genome Sequencing Center for Infectious Disease"/>
            <person name="Wu L."/>
            <person name="Ma J."/>
        </authorList>
    </citation>
    <scope>NUCLEOTIDE SEQUENCE [LARGE SCALE GENOMIC DNA]</scope>
    <source>
        <strain evidence="2">CCM 4481</strain>
    </source>
</reference>
<sequence length="381" mass="40546">MAMTIDRRTFLTGVTWAAAASMLPWEARGAVSQGTGMADGGIIINALGGLDDPNRGADGLVPELSPRVLAEAHASGLTAVNITLGYVSGADDPFEASVRDIAATDALVRQHERDVLKVLSAADIRRAKAEKKVGLIYGFQNGAMMGNDAKRVDIFADLGVRVFQLTYNPANQLGDGSMAPENRGLTPFGREVVARLNARKVMVDLSHSGEQTCLDAARTSTAPISINHTGCRAVANLPRNKTDAELRLVAERGGFVGIYFMPFLNVSGHAHAEDVVAHIDHAVNVCGEDHVGIGTDGSVTQIDDLNVYQAALAKEIAQRQAAGISAAGERPDTYPFVVDLRGPRQFQKLAQLLAAKGYSSGRIEKILGTNFLRYAQTIWGG</sequence>
<dbReference type="InterPro" id="IPR032466">
    <property type="entry name" value="Metal_Hydrolase"/>
</dbReference>
<proteinExistence type="predicted"/>
<dbReference type="Gene3D" id="3.20.20.140">
    <property type="entry name" value="Metal-dependent hydrolases"/>
    <property type="match status" value="1"/>
</dbReference>
<dbReference type="Pfam" id="PF01244">
    <property type="entry name" value="Peptidase_M19"/>
    <property type="match status" value="1"/>
</dbReference>
<dbReference type="PANTHER" id="PTHR10443">
    <property type="entry name" value="MICROSOMAL DIPEPTIDASE"/>
    <property type="match status" value="1"/>
</dbReference>
<protein>
    <submittedName>
        <fullName evidence="1">Dipeptidase</fullName>
    </submittedName>
</protein>
<dbReference type="EMBL" id="JBHSGA010000017">
    <property type="protein sequence ID" value="MFC4527689.1"/>
    <property type="molecule type" value="Genomic_DNA"/>
</dbReference>
<dbReference type="InterPro" id="IPR008257">
    <property type="entry name" value="Pept_M19"/>
</dbReference>
<evidence type="ECO:0000313" key="2">
    <source>
        <dbReference type="Proteomes" id="UP001595961"/>
    </source>
</evidence>
<dbReference type="PROSITE" id="PS51365">
    <property type="entry name" value="RENAL_DIPEPTIDASE_2"/>
    <property type="match status" value="1"/>
</dbReference>
<dbReference type="Proteomes" id="UP001595961">
    <property type="component" value="Unassembled WGS sequence"/>
</dbReference>
<dbReference type="PANTHER" id="PTHR10443:SF12">
    <property type="entry name" value="DIPEPTIDASE"/>
    <property type="match status" value="1"/>
</dbReference>